<organism evidence="2 3">
    <name type="scientific">Aquicoccus porphyridii</name>
    <dbReference type="NCBI Taxonomy" id="1852029"/>
    <lineage>
        <taxon>Bacteria</taxon>
        <taxon>Pseudomonadati</taxon>
        <taxon>Pseudomonadota</taxon>
        <taxon>Alphaproteobacteria</taxon>
        <taxon>Rhodobacterales</taxon>
        <taxon>Paracoccaceae</taxon>
        <taxon>Aquicoccus</taxon>
    </lineage>
</organism>
<evidence type="ECO:0008006" key="4">
    <source>
        <dbReference type="Google" id="ProtNLM"/>
    </source>
</evidence>
<dbReference type="AlphaFoldDB" id="A0A5A9ZIQ7"/>
<sequence>MQPIRRLRLFRAEQSGTVTIEAVIMLPILFWAFCALYTFFDAYRYTSIAHKTAYTISDAISRETNPIDDAYLDGQHGLMSFLTRSSSTHRMRVTVVRHDANEDEYLVEWSQVRGPVTAHPEGDASALVDQLPTMVDEERMIVVETWSDYEPPFNIGLADTTIQTFVFTRPRFAPQVLFDAST</sequence>
<keyword evidence="1" id="KW-0472">Membrane</keyword>
<dbReference type="Proteomes" id="UP000325291">
    <property type="component" value="Unassembled WGS sequence"/>
</dbReference>
<protein>
    <recommendedName>
        <fullName evidence="4">Pilus assembly protein</fullName>
    </recommendedName>
</protein>
<proteinExistence type="predicted"/>
<gene>
    <name evidence="2" type="ORF">FLO80_07900</name>
</gene>
<keyword evidence="1" id="KW-1133">Transmembrane helix</keyword>
<comment type="caution">
    <text evidence="2">The sequence shown here is derived from an EMBL/GenBank/DDBJ whole genome shotgun (WGS) entry which is preliminary data.</text>
</comment>
<evidence type="ECO:0000313" key="2">
    <source>
        <dbReference type="EMBL" id="KAA0916889.1"/>
    </source>
</evidence>
<evidence type="ECO:0000313" key="3">
    <source>
        <dbReference type="Proteomes" id="UP000325291"/>
    </source>
</evidence>
<dbReference type="EMBL" id="VINQ01000004">
    <property type="protein sequence ID" value="KAA0916889.1"/>
    <property type="molecule type" value="Genomic_DNA"/>
</dbReference>
<name>A0A5A9ZIQ7_9RHOB</name>
<reference evidence="2 3" key="1">
    <citation type="submission" date="2019-07" db="EMBL/GenBank/DDBJ databases">
        <title>Aquicoccus porphyridii gen. nov., sp. nov., isolated from a small marine red alga, Porphyridium marinum.</title>
        <authorList>
            <person name="Liu L."/>
        </authorList>
    </citation>
    <scope>NUCLEOTIDE SEQUENCE [LARGE SCALE GENOMIC DNA]</scope>
    <source>
        <strain evidence="2 3">L1 8-17</strain>
    </source>
</reference>
<keyword evidence="3" id="KW-1185">Reference proteome</keyword>
<evidence type="ECO:0000256" key="1">
    <source>
        <dbReference type="SAM" id="Phobius"/>
    </source>
</evidence>
<keyword evidence="1" id="KW-0812">Transmembrane</keyword>
<feature type="transmembrane region" description="Helical" evidence="1">
    <location>
        <begin position="20"/>
        <end position="40"/>
    </location>
</feature>
<accession>A0A5A9ZIQ7</accession>